<dbReference type="Proteomes" id="UP000230750">
    <property type="component" value="Unassembled WGS sequence"/>
</dbReference>
<evidence type="ECO:0000313" key="2">
    <source>
        <dbReference type="Proteomes" id="UP000230750"/>
    </source>
</evidence>
<name>A0A2G8K1U1_STIJA</name>
<evidence type="ECO:0000313" key="1">
    <source>
        <dbReference type="EMBL" id="PIK41978.1"/>
    </source>
</evidence>
<comment type="caution">
    <text evidence="1">The sequence shown here is derived from an EMBL/GenBank/DDBJ whole genome shotgun (WGS) entry which is preliminary data.</text>
</comment>
<sequence>MSNVAMLYDSKLHPLFAVGNTVFIVRPHRNDFLYDSVKSVSSLVIDVVPEGSSITSIATHYPSNDPNDEFIISTSCDHPIREYNISGSALRVIDTRDFVHSNAISRSAYCGNLFAIIGRRLDDVIMIYADGTVKQCGTLRLPSAMSGMLPINIIWTGAKWLVLLFSEGVEKEWKVIHYKKTGEFVKVCDEGTSSNEMDVPLSVARWANTGHVTFASGKVRTFQH</sequence>
<gene>
    <name evidence="1" type="ORF">BSL78_21167</name>
</gene>
<reference evidence="1 2" key="1">
    <citation type="journal article" date="2017" name="PLoS Biol.">
        <title>The sea cucumber genome provides insights into morphological evolution and visceral regeneration.</title>
        <authorList>
            <person name="Zhang X."/>
            <person name="Sun L."/>
            <person name="Yuan J."/>
            <person name="Sun Y."/>
            <person name="Gao Y."/>
            <person name="Zhang L."/>
            <person name="Li S."/>
            <person name="Dai H."/>
            <person name="Hamel J.F."/>
            <person name="Liu C."/>
            <person name="Yu Y."/>
            <person name="Liu S."/>
            <person name="Lin W."/>
            <person name="Guo K."/>
            <person name="Jin S."/>
            <person name="Xu P."/>
            <person name="Storey K.B."/>
            <person name="Huan P."/>
            <person name="Zhang T."/>
            <person name="Zhou Y."/>
            <person name="Zhang J."/>
            <person name="Lin C."/>
            <person name="Li X."/>
            <person name="Xing L."/>
            <person name="Huo D."/>
            <person name="Sun M."/>
            <person name="Wang L."/>
            <person name="Mercier A."/>
            <person name="Li F."/>
            <person name="Yang H."/>
            <person name="Xiang J."/>
        </authorList>
    </citation>
    <scope>NUCLEOTIDE SEQUENCE [LARGE SCALE GENOMIC DNA]</scope>
    <source>
        <strain evidence="1">Shaxun</strain>
        <tissue evidence="1">Muscle</tissue>
    </source>
</reference>
<dbReference type="SUPFAM" id="SSF101898">
    <property type="entry name" value="NHL repeat"/>
    <property type="match status" value="1"/>
</dbReference>
<proteinExistence type="predicted"/>
<dbReference type="AlphaFoldDB" id="A0A2G8K1U1"/>
<keyword evidence="2" id="KW-1185">Reference proteome</keyword>
<dbReference type="EMBL" id="MRZV01000971">
    <property type="protein sequence ID" value="PIK41978.1"/>
    <property type="molecule type" value="Genomic_DNA"/>
</dbReference>
<accession>A0A2G8K1U1</accession>
<organism evidence="1 2">
    <name type="scientific">Stichopus japonicus</name>
    <name type="common">Sea cucumber</name>
    <dbReference type="NCBI Taxonomy" id="307972"/>
    <lineage>
        <taxon>Eukaryota</taxon>
        <taxon>Metazoa</taxon>
        <taxon>Echinodermata</taxon>
        <taxon>Eleutherozoa</taxon>
        <taxon>Echinozoa</taxon>
        <taxon>Holothuroidea</taxon>
        <taxon>Aspidochirotacea</taxon>
        <taxon>Aspidochirotida</taxon>
        <taxon>Stichopodidae</taxon>
        <taxon>Apostichopus</taxon>
    </lineage>
</organism>
<protein>
    <submittedName>
        <fullName evidence="1">Uncharacterized protein</fullName>
    </submittedName>
</protein>